<comment type="caution">
    <text evidence="1">The sequence shown here is derived from an EMBL/GenBank/DDBJ whole genome shotgun (WGS) entry which is preliminary data.</text>
</comment>
<sequence length="108" mass="12632">HKQIDRRMTSRFFPASAAIDKERYPDIDVVEELLFKAGFSAVDPKEYTYSPVRLGVEYLETVTRRGFSMLHKISKEDYEKGFEDLKAAFQQSEVLMYSAEYSFVWATK</sequence>
<gene>
    <name evidence="1" type="ORF">S01H4_56916</name>
</gene>
<evidence type="ECO:0000313" key="1">
    <source>
        <dbReference type="EMBL" id="GAH16887.1"/>
    </source>
</evidence>
<evidence type="ECO:0008006" key="2">
    <source>
        <dbReference type="Google" id="ProtNLM"/>
    </source>
</evidence>
<reference evidence="1" key="1">
    <citation type="journal article" date="2014" name="Front. Microbiol.">
        <title>High frequency of phylogenetically diverse reductive dehalogenase-homologous genes in deep subseafloor sedimentary metagenomes.</title>
        <authorList>
            <person name="Kawai M."/>
            <person name="Futagami T."/>
            <person name="Toyoda A."/>
            <person name="Takaki Y."/>
            <person name="Nishi S."/>
            <person name="Hori S."/>
            <person name="Arai W."/>
            <person name="Tsubouchi T."/>
            <person name="Morono Y."/>
            <person name="Uchiyama I."/>
            <person name="Ito T."/>
            <person name="Fujiyama A."/>
            <person name="Inagaki F."/>
            <person name="Takami H."/>
        </authorList>
    </citation>
    <scope>NUCLEOTIDE SEQUENCE</scope>
    <source>
        <strain evidence="1">Expedition CK06-06</strain>
    </source>
</reference>
<dbReference type="AlphaFoldDB" id="X1D9G4"/>
<dbReference type="EMBL" id="BART01033040">
    <property type="protein sequence ID" value="GAH16887.1"/>
    <property type="molecule type" value="Genomic_DNA"/>
</dbReference>
<accession>X1D9G4</accession>
<organism evidence="1">
    <name type="scientific">marine sediment metagenome</name>
    <dbReference type="NCBI Taxonomy" id="412755"/>
    <lineage>
        <taxon>unclassified sequences</taxon>
        <taxon>metagenomes</taxon>
        <taxon>ecological metagenomes</taxon>
    </lineage>
</organism>
<proteinExistence type="predicted"/>
<feature type="non-terminal residue" evidence="1">
    <location>
        <position position="1"/>
    </location>
</feature>
<name>X1D9G4_9ZZZZ</name>
<protein>
    <recommendedName>
        <fullName evidence="2">Methyltransferase type 11 domain-containing protein</fullName>
    </recommendedName>
</protein>